<dbReference type="Pfam" id="PF10290">
    <property type="entry name" value="YJL171C_Tos1_N"/>
    <property type="match status" value="1"/>
</dbReference>
<comment type="catalytic activity">
    <reaction evidence="1">
        <text>Hydrolysis of (1-&gt;3)-beta-D-glucosidic linkages in (1-&gt;3)-beta-D-glucans.</text>
        <dbReference type="EC" id="3.2.1.39"/>
    </reaction>
</comment>
<evidence type="ECO:0000256" key="5">
    <source>
        <dbReference type="ARBA" id="ARBA00022801"/>
    </source>
</evidence>
<protein>
    <recommendedName>
        <fullName evidence="3">glucan endo-1,3-beta-D-glucosidase</fullName>
        <ecNumber evidence="3">3.2.1.39</ecNumber>
    </recommendedName>
</protein>
<keyword evidence="4 9" id="KW-0732">Signal</keyword>
<evidence type="ECO:0000256" key="1">
    <source>
        <dbReference type="ARBA" id="ARBA00000382"/>
    </source>
</evidence>
<dbReference type="GO" id="GO:0071555">
    <property type="term" value="P:cell wall organization"/>
    <property type="evidence" value="ECO:0007669"/>
    <property type="project" value="UniProtKB-KW"/>
</dbReference>
<dbReference type="EMBL" id="MZNU01000093">
    <property type="protein sequence ID" value="OWP04717.1"/>
    <property type="molecule type" value="Genomic_DNA"/>
</dbReference>
<dbReference type="GO" id="GO:0009277">
    <property type="term" value="C:fungal-type cell wall"/>
    <property type="evidence" value="ECO:0007669"/>
    <property type="project" value="TreeGrafter"/>
</dbReference>
<evidence type="ECO:0000256" key="3">
    <source>
        <dbReference type="ARBA" id="ARBA00012780"/>
    </source>
</evidence>
<feature type="chain" id="PRO_5012939752" description="glucan endo-1,3-beta-D-glucosidase" evidence="9">
    <location>
        <begin position="24"/>
        <end position="464"/>
    </location>
</feature>
<dbReference type="PANTHER" id="PTHR31737:SF2">
    <property type="entry name" value="PROTEIN TOS1"/>
    <property type="match status" value="1"/>
</dbReference>
<comment type="caution">
    <text evidence="12">The sequence shown here is derived from an EMBL/GenBank/DDBJ whole genome shotgun (WGS) entry which is preliminary data.</text>
</comment>
<dbReference type="Pfam" id="PF10287">
    <property type="entry name" value="YJL171C_Tos1_C"/>
    <property type="match status" value="1"/>
</dbReference>
<organism evidence="12 13">
    <name type="scientific">Diplocarpon coronariae</name>
    <dbReference type="NCBI Taxonomy" id="2795749"/>
    <lineage>
        <taxon>Eukaryota</taxon>
        <taxon>Fungi</taxon>
        <taxon>Dikarya</taxon>
        <taxon>Ascomycota</taxon>
        <taxon>Pezizomycotina</taxon>
        <taxon>Leotiomycetes</taxon>
        <taxon>Helotiales</taxon>
        <taxon>Drepanopezizaceae</taxon>
        <taxon>Diplocarpon</taxon>
    </lineage>
</organism>
<keyword evidence="5" id="KW-0378">Hydrolase</keyword>
<accession>A0A218Z9H7</accession>
<dbReference type="GO" id="GO:0042973">
    <property type="term" value="F:glucan endo-1,3-beta-D-glucosidase activity"/>
    <property type="evidence" value="ECO:0007669"/>
    <property type="project" value="UniProtKB-EC"/>
</dbReference>
<feature type="domain" description="Cell wall protein YJL171C/Tos1 N-terminal" evidence="11">
    <location>
        <begin position="43"/>
        <end position="104"/>
    </location>
</feature>
<evidence type="ECO:0000256" key="9">
    <source>
        <dbReference type="SAM" id="SignalP"/>
    </source>
</evidence>
<evidence type="ECO:0000256" key="8">
    <source>
        <dbReference type="SAM" id="MobiDB-lite"/>
    </source>
</evidence>
<keyword evidence="13" id="KW-1185">Reference proteome</keyword>
<reference evidence="12 13" key="1">
    <citation type="submission" date="2017-04" db="EMBL/GenBank/DDBJ databases">
        <title>Draft genome sequence of Marssonina coronaria NL1: causal agent of apple blotch.</title>
        <authorList>
            <person name="Cheng Q."/>
        </authorList>
    </citation>
    <scope>NUCLEOTIDE SEQUENCE [LARGE SCALE GENOMIC DNA]</scope>
    <source>
        <strain evidence="12 13">NL1</strain>
    </source>
</reference>
<evidence type="ECO:0000256" key="2">
    <source>
        <dbReference type="ARBA" id="ARBA00006055"/>
    </source>
</evidence>
<evidence type="ECO:0000313" key="12">
    <source>
        <dbReference type="EMBL" id="OWP04717.1"/>
    </source>
</evidence>
<feature type="signal peptide" evidence="9">
    <location>
        <begin position="1"/>
        <end position="23"/>
    </location>
</feature>
<dbReference type="AlphaFoldDB" id="A0A218Z9H7"/>
<dbReference type="FunCoup" id="A0A218Z9H7">
    <property type="interactions" value="30"/>
</dbReference>
<proteinExistence type="inferred from homology"/>
<feature type="domain" description="Cell wall protein YJL171C/Tos1 C-terminal" evidence="10">
    <location>
        <begin position="227"/>
        <end position="446"/>
    </location>
</feature>
<dbReference type="STRING" id="503106.A0A218Z9H7"/>
<evidence type="ECO:0000256" key="7">
    <source>
        <dbReference type="ARBA" id="ARBA00023316"/>
    </source>
</evidence>
<gene>
    <name evidence="12" type="ORF">B2J93_3999</name>
</gene>
<sequence>MKLSTLLLATALAAGSLLSAVTGDTCSRGATEIGGNWYCGAVDSIKYTNVGYSGTYNEVTHMGVDGSCATQAKHHHGSLAPLNEELSLHVRGPVHIKQFAAFTPETAPSKANKRALKRHPGHLNHHPRTAEKVNRAEQIISGTVDGQVVSWTADPASYYKSDSSPPGTSTSLVTVTTTTCPAIEPATTGVTGSVPKENIAKPTSTIPDTASSSIGDDAVEGFSPKSSYKRISYYNAENQMADNVMFLGNHGGQGSGVFDVLGASLSYVDRTGRTGSASPAILADVVIPSASEIGIFTSQECGNDCGFVRPGGVAYHGFGGDNKVFLLEIQMPRDGETGFQGDLPGIWMLNAKIPRTVQYPQEIHKECSCWYSGCGEVDLLEALDGDKLKLKSCVHDNFSGGSSDYFVRPTESTATYLIIFRENTIYIGLVDNLKFPNELTSEYLNSVVASYAGLESEFRIAQPI</sequence>
<name>A0A218Z9H7_9HELO</name>
<dbReference type="InParanoid" id="A0A218Z9H7"/>
<keyword evidence="7" id="KW-0961">Cell wall biogenesis/degradation</keyword>
<comment type="similarity">
    <text evidence="2">Belongs to the PGA52 family.</text>
</comment>
<evidence type="ECO:0000256" key="6">
    <source>
        <dbReference type="ARBA" id="ARBA00023295"/>
    </source>
</evidence>
<evidence type="ECO:0000313" key="13">
    <source>
        <dbReference type="Proteomes" id="UP000242519"/>
    </source>
</evidence>
<evidence type="ECO:0000259" key="10">
    <source>
        <dbReference type="Pfam" id="PF10287"/>
    </source>
</evidence>
<keyword evidence="6" id="KW-0326">Glycosidase</keyword>
<dbReference type="EC" id="3.2.1.39" evidence="3"/>
<dbReference type="Proteomes" id="UP000242519">
    <property type="component" value="Unassembled WGS sequence"/>
</dbReference>
<feature type="compositionally biased region" description="Polar residues" evidence="8">
    <location>
        <begin position="201"/>
        <end position="214"/>
    </location>
</feature>
<dbReference type="PANTHER" id="PTHR31737">
    <property type="entry name" value="PROTEIN TOS1"/>
    <property type="match status" value="1"/>
</dbReference>
<evidence type="ECO:0000259" key="11">
    <source>
        <dbReference type="Pfam" id="PF10290"/>
    </source>
</evidence>
<dbReference type="OrthoDB" id="118256at2759"/>
<dbReference type="InterPro" id="IPR018805">
    <property type="entry name" value="YJL171C/Tos1_C"/>
</dbReference>
<evidence type="ECO:0000256" key="4">
    <source>
        <dbReference type="ARBA" id="ARBA00022729"/>
    </source>
</evidence>
<dbReference type="InterPro" id="IPR018807">
    <property type="entry name" value="YJL171C/Tos1_N"/>
</dbReference>
<feature type="region of interest" description="Disordered" evidence="8">
    <location>
        <begin position="186"/>
        <end position="218"/>
    </location>
</feature>